<comment type="subunit">
    <text evidence="7">The complex is composed of two ATP-binding proteins (PotA), two transmembrane proteins (PotB and PotC) and a solute-binding protein (PotD).</text>
</comment>
<accession>A0ABU2DR76</accession>
<name>A0ABU2DR76_9MICC</name>
<dbReference type="InterPro" id="IPR027417">
    <property type="entry name" value="P-loop_NTPase"/>
</dbReference>
<proteinExistence type="inferred from homology"/>
<dbReference type="SUPFAM" id="SSF52540">
    <property type="entry name" value="P-loop containing nucleoside triphosphate hydrolases"/>
    <property type="match status" value="1"/>
</dbReference>
<feature type="region of interest" description="Disordered" evidence="8">
    <location>
        <begin position="310"/>
        <end position="333"/>
    </location>
</feature>
<reference evidence="10 11" key="1">
    <citation type="submission" date="2023-09" db="EMBL/GenBank/DDBJ databases">
        <title>Description of three actinobacteria isolated from air of manufacturing shop in a pharmaceutical factory.</title>
        <authorList>
            <person name="Zhang D.-F."/>
        </authorList>
    </citation>
    <scope>NUCLEOTIDE SEQUENCE [LARGE SCALE GENOMIC DNA]</scope>
    <source>
        <strain evidence="10 11">LY-0111</strain>
    </source>
</reference>
<comment type="catalytic activity">
    <reaction evidence="7">
        <text>ATP + H2O + polyamine-[polyamine-binding protein]Side 1 = ADP + phosphate + polyamineSide 2 + [polyamine-binding protein]Side 1.</text>
        <dbReference type="EC" id="7.6.2.11"/>
    </reaction>
</comment>
<dbReference type="Proteomes" id="UP001251870">
    <property type="component" value="Unassembled WGS sequence"/>
</dbReference>
<dbReference type="InterPro" id="IPR013611">
    <property type="entry name" value="Transp-assoc_OB_typ2"/>
</dbReference>
<feature type="domain" description="ABC transporter" evidence="9">
    <location>
        <begin position="12"/>
        <end position="242"/>
    </location>
</feature>
<keyword evidence="5 7" id="KW-1278">Translocase</keyword>
<evidence type="ECO:0000256" key="5">
    <source>
        <dbReference type="ARBA" id="ARBA00022967"/>
    </source>
</evidence>
<gene>
    <name evidence="7" type="primary">potA</name>
    <name evidence="10" type="ORF">RIL96_04885</name>
</gene>
<dbReference type="Gene3D" id="2.40.50.100">
    <property type="match status" value="1"/>
</dbReference>
<dbReference type="InterPro" id="IPR003439">
    <property type="entry name" value="ABC_transporter-like_ATP-bd"/>
</dbReference>
<dbReference type="PROSITE" id="PS50893">
    <property type="entry name" value="ABC_TRANSPORTER_2"/>
    <property type="match status" value="1"/>
</dbReference>
<evidence type="ECO:0000259" key="9">
    <source>
        <dbReference type="PROSITE" id="PS50893"/>
    </source>
</evidence>
<dbReference type="GO" id="GO:0005524">
    <property type="term" value="F:ATP binding"/>
    <property type="evidence" value="ECO:0007669"/>
    <property type="project" value="UniProtKB-KW"/>
</dbReference>
<organism evidence="10 11">
    <name type="scientific">Nesterenkonia aerolata</name>
    <dbReference type="NCBI Taxonomy" id="3074079"/>
    <lineage>
        <taxon>Bacteria</taxon>
        <taxon>Bacillati</taxon>
        <taxon>Actinomycetota</taxon>
        <taxon>Actinomycetes</taxon>
        <taxon>Micrococcales</taxon>
        <taxon>Micrococcaceae</taxon>
        <taxon>Nesterenkonia</taxon>
    </lineage>
</organism>
<dbReference type="SUPFAM" id="SSF50331">
    <property type="entry name" value="MOP-like"/>
    <property type="match status" value="1"/>
</dbReference>
<dbReference type="EC" id="7.6.2.11" evidence="7"/>
<sequence>MRTDSTGPAGRLVISGVQKRFGDHVAIEDLDLEVEPGEFVSLLGPSGCGKTTLLRMIAGFEEPTRGRITLGETDLVGTPPFRRPVNTVFQSYALFPHMSVADNIAYGPRQAKVPRREIGERVREALALVRMEDYAERKPDQLSGGQQQRIALARAVVNRPQVLLLDEPMSALDRKLREEMQLELTRLHQDLGITFVFVTHDQEEALAMSDRIAVMEGGRIRQLGTAEEIYSAPNCRFVAGFIGRQNFIPVTGQGRDAGMLASADGEFLFAPSTKSSTATASTAEVSPATQVSTTTVAIRPEAITLGRFSAGELPGRELPRPEETTGARGGESAPEVNAVVGRVVAVSFLGDVVQHLIRTPGGAEMLVRGSAYSTEAMPEGSQVRLSWQGDAVQVFGDE</sequence>
<dbReference type="Pfam" id="PF08402">
    <property type="entry name" value="TOBE_2"/>
    <property type="match status" value="1"/>
</dbReference>
<dbReference type="Gene3D" id="3.40.50.300">
    <property type="entry name" value="P-loop containing nucleotide triphosphate hydrolases"/>
    <property type="match status" value="1"/>
</dbReference>
<dbReference type="InterPro" id="IPR050093">
    <property type="entry name" value="ABC_SmlMolc_Importer"/>
</dbReference>
<dbReference type="Pfam" id="PF00005">
    <property type="entry name" value="ABC_tran"/>
    <property type="match status" value="1"/>
</dbReference>
<evidence type="ECO:0000256" key="1">
    <source>
        <dbReference type="ARBA" id="ARBA00022448"/>
    </source>
</evidence>
<dbReference type="InterPro" id="IPR017879">
    <property type="entry name" value="PotA_ATP-bd"/>
</dbReference>
<protein>
    <recommendedName>
        <fullName evidence="7">Spermidine/putrescine import ATP-binding protein PotA</fullName>
        <ecNumber evidence="7">7.6.2.11</ecNumber>
    </recommendedName>
</protein>
<dbReference type="InterPro" id="IPR017871">
    <property type="entry name" value="ABC_transporter-like_CS"/>
</dbReference>
<evidence type="ECO:0000256" key="6">
    <source>
        <dbReference type="ARBA" id="ARBA00023136"/>
    </source>
</evidence>
<evidence type="ECO:0000313" key="11">
    <source>
        <dbReference type="Proteomes" id="UP001251870"/>
    </source>
</evidence>
<keyword evidence="3 7" id="KW-0547">Nucleotide-binding</keyword>
<evidence type="ECO:0000256" key="2">
    <source>
        <dbReference type="ARBA" id="ARBA00022475"/>
    </source>
</evidence>
<dbReference type="InterPro" id="IPR003593">
    <property type="entry name" value="AAA+_ATPase"/>
</dbReference>
<dbReference type="PROSITE" id="PS00211">
    <property type="entry name" value="ABC_TRANSPORTER_1"/>
    <property type="match status" value="1"/>
</dbReference>
<dbReference type="InterPro" id="IPR008995">
    <property type="entry name" value="Mo/tungstate-bd_C_term_dom"/>
</dbReference>
<evidence type="ECO:0000256" key="8">
    <source>
        <dbReference type="SAM" id="MobiDB-lite"/>
    </source>
</evidence>
<comment type="function">
    <text evidence="7">Part of the ABC transporter complex PotABCD involved in spermidine/putrescine import. Responsible for energy coupling to the transport system.</text>
</comment>
<dbReference type="InterPro" id="IPR005893">
    <property type="entry name" value="PotA-like"/>
</dbReference>
<dbReference type="PANTHER" id="PTHR42781">
    <property type="entry name" value="SPERMIDINE/PUTRESCINE IMPORT ATP-BINDING PROTEIN POTA"/>
    <property type="match status" value="1"/>
</dbReference>
<dbReference type="RefSeq" id="WP_310547882.1">
    <property type="nucleotide sequence ID" value="NZ_JAVKGR010000003.1"/>
</dbReference>
<dbReference type="SMART" id="SM00382">
    <property type="entry name" value="AAA"/>
    <property type="match status" value="1"/>
</dbReference>
<keyword evidence="6 7" id="KW-0472">Membrane</keyword>
<evidence type="ECO:0000256" key="4">
    <source>
        <dbReference type="ARBA" id="ARBA00022840"/>
    </source>
</evidence>
<evidence type="ECO:0000256" key="3">
    <source>
        <dbReference type="ARBA" id="ARBA00022741"/>
    </source>
</evidence>
<keyword evidence="11" id="KW-1185">Reference proteome</keyword>
<dbReference type="NCBIfam" id="TIGR01187">
    <property type="entry name" value="potA"/>
    <property type="match status" value="1"/>
</dbReference>
<evidence type="ECO:0000313" key="10">
    <source>
        <dbReference type="EMBL" id="MDR8018896.1"/>
    </source>
</evidence>
<comment type="caution">
    <text evidence="10">The sequence shown here is derived from an EMBL/GenBank/DDBJ whole genome shotgun (WGS) entry which is preliminary data.</text>
</comment>
<keyword evidence="1 7" id="KW-0813">Transport</keyword>
<evidence type="ECO:0000256" key="7">
    <source>
        <dbReference type="RuleBase" id="RU364083"/>
    </source>
</evidence>
<keyword evidence="4 7" id="KW-0067">ATP-binding</keyword>
<dbReference type="EMBL" id="JAVKGR010000003">
    <property type="protein sequence ID" value="MDR8018896.1"/>
    <property type="molecule type" value="Genomic_DNA"/>
</dbReference>
<comment type="similarity">
    <text evidence="7">Belongs to the ABC transporter superfamily. Spermidine/putrescine importer (TC 3.A.1.11.1) family.</text>
</comment>
<keyword evidence="2 7" id="KW-1003">Cell membrane</keyword>
<dbReference type="CDD" id="cd03300">
    <property type="entry name" value="ABC_PotA_N"/>
    <property type="match status" value="1"/>
</dbReference>
<dbReference type="PANTHER" id="PTHR42781:SF4">
    <property type="entry name" value="SPERMIDINE_PUTRESCINE IMPORT ATP-BINDING PROTEIN POTA"/>
    <property type="match status" value="1"/>
</dbReference>
<feature type="compositionally biased region" description="Basic and acidic residues" evidence="8">
    <location>
        <begin position="314"/>
        <end position="325"/>
    </location>
</feature>